<dbReference type="InterPro" id="IPR011993">
    <property type="entry name" value="PH-like_dom_sf"/>
</dbReference>
<keyword evidence="2" id="KW-0963">Cytoplasm</keyword>
<evidence type="ECO:0000259" key="4">
    <source>
        <dbReference type="PROSITE" id="PS50010"/>
    </source>
</evidence>
<name>A0A6B2LBM9_9EUKA</name>
<keyword evidence="3" id="KW-0175">Coiled coil</keyword>
<reference evidence="5" key="1">
    <citation type="journal article" date="2020" name="J. Eukaryot. Microbiol.">
        <title>De novo Sequencing, Assembly and Annotation of the Transcriptome for the Free-Living Testate Amoeba Arcella intermedia.</title>
        <authorList>
            <person name="Ribeiro G.M."/>
            <person name="Porfirio-Sousa A.L."/>
            <person name="Maurer-Alcala X.X."/>
            <person name="Katz L.A."/>
            <person name="Lahr D.J.G."/>
        </authorList>
    </citation>
    <scope>NUCLEOTIDE SEQUENCE</scope>
</reference>
<dbReference type="AlphaFoldDB" id="A0A6B2LBM9"/>
<dbReference type="InterPro" id="IPR001331">
    <property type="entry name" value="GDS_CDC24_CS"/>
</dbReference>
<dbReference type="PROSITE" id="PS00741">
    <property type="entry name" value="DH_1"/>
    <property type="match status" value="1"/>
</dbReference>
<dbReference type="SMART" id="SM00325">
    <property type="entry name" value="RhoGEF"/>
    <property type="match status" value="1"/>
</dbReference>
<dbReference type="GO" id="GO:0035556">
    <property type="term" value="P:intracellular signal transduction"/>
    <property type="evidence" value="ECO:0007669"/>
    <property type="project" value="InterPro"/>
</dbReference>
<dbReference type="InterPro" id="IPR035899">
    <property type="entry name" value="DBL_dom_sf"/>
</dbReference>
<dbReference type="InterPro" id="IPR000219">
    <property type="entry name" value="DH_dom"/>
</dbReference>
<feature type="domain" description="DH" evidence="4">
    <location>
        <begin position="1"/>
        <end position="189"/>
    </location>
</feature>
<dbReference type="CDD" id="cd00160">
    <property type="entry name" value="RhoGEF"/>
    <property type="match status" value="1"/>
</dbReference>
<evidence type="ECO:0000256" key="3">
    <source>
        <dbReference type="SAM" id="Coils"/>
    </source>
</evidence>
<proteinExistence type="predicted"/>
<dbReference type="SUPFAM" id="SSF48065">
    <property type="entry name" value="DBL homology domain (DH-domain)"/>
    <property type="match status" value="1"/>
</dbReference>
<dbReference type="EMBL" id="GIBP01005159">
    <property type="protein sequence ID" value="NDV34128.1"/>
    <property type="molecule type" value="Transcribed_RNA"/>
</dbReference>
<dbReference type="PANTHER" id="PTHR46006">
    <property type="entry name" value="RHO GUANINE NUCLEOTIDE EXCHANGE FACTOR AT 64C, ISOFORM A"/>
    <property type="match status" value="1"/>
</dbReference>
<evidence type="ECO:0000256" key="2">
    <source>
        <dbReference type="ARBA" id="ARBA00022490"/>
    </source>
</evidence>
<dbReference type="Gene3D" id="2.30.29.30">
    <property type="entry name" value="Pleckstrin-homology domain (PH domain)/Phosphotyrosine-binding domain (PTB)"/>
    <property type="match status" value="1"/>
</dbReference>
<dbReference type="Pfam" id="PF00621">
    <property type="entry name" value="RhoGEF"/>
    <property type="match status" value="1"/>
</dbReference>
<dbReference type="InterPro" id="IPR051480">
    <property type="entry name" value="Endocytic_GEF_Adapter"/>
</dbReference>
<organism evidence="5">
    <name type="scientific">Arcella intermedia</name>
    <dbReference type="NCBI Taxonomy" id="1963864"/>
    <lineage>
        <taxon>Eukaryota</taxon>
        <taxon>Amoebozoa</taxon>
        <taxon>Tubulinea</taxon>
        <taxon>Elardia</taxon>
        <taxon>Arcellinida</taxon>
        <taxon>Sphaerothecina</taxon>
        <taxon>Arcellidae</taxon>
        <taxon>Arcella</taxon>
    </lineage>
</organism>
<comment type="subcellular location">
    <subcellularLocation>
        <location evidence="1">Cytoplasm</location>
    </subcellularLocation>
</comment>
<protein>
    <recommendedName>
        <fullName evidence="4">DH domain-containing protein</fullName>
    </recommendedName>
</protein>
<sequence>MMEIVETERDYVEDLRIIMEVYKNPLKESGIITEEQQKSLFANIDDIENLNRTKILSILLFRFDVAQRGGDASWMMKINLGDVFTSLSEHLKQYTEYCANQPKALAMLRDLEKENAEFAKFTKDLMDNDPNVRGLSLLSFIIKPVQRLCKYPLLLRELINNTDPTLAEFKQLQEAAKKVNSTVDYVNEEQRKAELEEEEKTTEMSKIENSIEGGEILDLAADKNRKITRIGDIQRLVKKQKKERQPRKLYLFNNLVVLAKPKKKQGKKGKESKLDWFCKIADVSFIDLADNEASRMIYITFI</sequence>
<evidence type="ECO:0000313" key="5">
    <source>
        <dbReference type="EMBL" id="NDV34128.1"/>
    </source>
</evidence>
<dbReference type="GO" id="GO:0035025">
    <property type="term" value="P:positive regulation of Rho protein signal transduction"/>
    <property type="evidence" value="ECO:0007669"/>
    <property type="project" value="TreeGrafter"/>
</dbReference>
<dbReference type="GO" id="GO:0005737">
    <property type="term" value="C:cytoplasm"/>
    <property type="evidence" value="ECO:0007669"/>
    <property type="project" value="UniProtKB-SubCell"/>
</dbReference>
<dbReference type="PROSITE" id="PS50010">
    <property type="entry name" value="DH_2"/>
    <property type="match status" value="1"/>
</dbReference>
<feature type="coiled-coil region" evidence="3">
    <location>
        <begin position="178"/>
        <end position="205"/>
    </location>
</feature>
<dbReference type="GO" id="GO:0005085">
    <property type="term" value="F:guanyl-nucleotide exchange factor activity"/>
    <property type="evidence" value="ECO:0007669"/>
    <property type="project" value="InterPro"/>
</dbReference>
<accession>A0A6B2LBM9</accession>
<evidence type="ECO:0000256" key="1">
    <source>
        <dbReference type="ARBA" id="ARBA00004496"/>
    </source>
</evidence>
<dbReference type="Gene3D" id="1.20.900.10">
    <property type="entry name" value="Dbl homology (DH) domain"/>
    <property type="match status" value="1"/>
</dbReference>
<dbReference type="PANTHER" id="PTHR46006:SF6">
    <property type="entry name" value="INTERSECTIN-2 ISOFORM X1"/>
    <property type="match status" value="1"/>
</dbReference>